<evidence type="ECO:0000313" key="1">
    <source>
        <dbReference type="EMBL" id="MBL1080231.1"/>
    </source>
</evidence>
<organism evidence="1 2">
    <name type="scientific">Nocardia acididurans</name>
    <dbReference type="NCBI Taxonomy" id="2802282"/>
    <lineage>
        <taxon>Bacteria</taxon>
        <taxon>Bacillati</taxon>
        <taxon>Actinomycetota</taxon>
        <taxon>Actinomycetes</taxon>
        <taxon>Mycobacteriales</taxon>
        <taxon>Nocardiaceae</taxon>
        <taxon>Nocardia</taxon>
    </lineage>
</organism>
<accession>A0ABS1MI42</accession>
<dbReference type="EMBL" id="JAERRJ010000027">
    <property type="protein sequence ID" value="MBL1080231.1"/>
    <property type="molecule type" value="Genomic_DNA"/>
</dbReference>
<protein>
    <submittedName>
        <fullName evidence="1">DUF4259 domain-containing protein</fullName>
    </submittedName>
</protein>
<dbReference type="RefSeq" id="WP_201958578.1">
    <property type="nucleotide sequence ID" value="NZ_JAERRJ010000027.1"/>
</dbReference>
<dbReference type="Proteomes" id="UP000602198">
    <property type="component" value="Unassembled WGS sequence"/>
</dbReference>
<keyword evidence="2" id="KW-1185">Reference proteome</keyword>
<comment type="caution">
    <text evidence="1">The sequence shown here is derived from an EMBL/GenBank/DDBJ whole genome shotgun (WGS) entry which is preliminary data.</text>
</comment>
<sequence>MGVWGPGNFDSDTAADGLGELTDHLIAQIAAQFRDPTDDTPLEPDEWGGTMVPAWLEILAQTAEPARVGATFPSAAVLSEWRDRYLRVWDDYIDDLDPDDDYKSQRRAILTETFDRALTLAATREQDQHT</sequence>
<name>A0ABS1MI42_9NOCA</name>
<evidence type="ECO:0000313" key="2">
    <source>
        <dbReference type="Proteomes" id="UP000602198"/>
    </source>
</evidence>
<dbReference type="Pfam" id="PF14078">
    <property type="entry name" value="DUF4259"/>
    <property type="match status" value="1"/>
</dbReference>
<gene>
    <name evidence="1" type="ORF">JK358_38135</name>
</gene>
<dbReference type="InterPro" id="IPR025355">
    <property type="entry name" value="DUF4259"/>
</dbReference>
<proteinExistence type="predicted"/>
<reference evidence="1 2" key="1">
    <citation type="submission" date="2021-01" db="EMBL/GenBank/DDBJ databases">
        <title>WGS of actinomycetes isolated from Thailand.</title>
        <authorList>
            <person name="Thawai C."/>
        </authorList>
    </citation>
    <scope>NUCLEOTIDE SEQUENCE [LARGE SCALE GENOMIC DNA]</scope>
    <source>
        <strain evidence="1 2">LPG 2</strain>
    </source>
</reference>